<name>A0ABV7JIN1_9SPHI</name>
<dbReference type="Pfam" id="PF07703">
    <property type="entry name" value="A2M_BRD"/>
    <property type="match status" value="1"/>
</dbReference>
<dbReference type="RefSeq" id="WP_379022176.1">
    <property type="nucleotide sequence ID" value="NZ_JBHRTA010000030.1"/>
</dbReference>
<keyword evidence="7" id="KW-1185">Reference proteome</keyword>
<dbReference type="InterPro" id="IPR047565">
    <property type="entry name" value="Alpha-macroglob_thiol-ester_cl"/>
</dbReference>
<dbReference type="Gene3D" id="2.60.40.3710">
    <property type="match status" value="1"/>
</dbReference>
<accession>A0ABV7JIN1</accession>
<dbReference type="Proteomes" id="UP001595526">
    <property type="component" value="Unassembled WGS sequence"/>
</dbReference>
<dbReference type="InterPro" id="IPR041203">
    <property type="entry name" value="Bact_A2M_MG5"/>
</dbReference>
<dbReference type="InterPro" id="IPR041462">
    <property type="entry name" value="Bact_A2M_MG6"/>
</dbReference>
<sequence length="1865" mass="207099">MDKANLNPARRTVIIAAAGVIILTIIAFFIWKLSQPPAINADNAAFARYIEGYTTGIISRQSPIRVRLASQVNTFQQTNQEDSRALFSFSPAVKGKTYWIDARTVEFRPDAQLRSGQEYQVRFDLGKITDVSNDLNTFAFNVKVIEPSYSVEIDGLKAQTNNALDRLKLTGTVHLADAEQPDKIEKLLKATNSGKALGIKWEHQEQMRVSSFTIDSIPKGNETGRLSLQWDGTSIGTKKKEEKVIDIPQLGAFHVLNIRAVQEPEQYVLVQLSDPILVAQQLNGLIGISGISDLRYTIDGSEVKVYAAERLEGDYSIAVNEGIENIANKKLTSAYSANLIFENRRPSVSIPGKGTILPGSGKLTMPFEAVNLRAVDVTIVKIYENNVPQYFQNTYDSNYELRRVAKPVVQKTIALDSDESINLRRKNRFSLDIDQLLKTEPGAIYRIMIGFRHSYSVYPCGDADADAIADAENKQRNSSYYSEAIDGDDDFWARYNSYYPYDYDWNERDNPCHSAYYTTDRWASRDMLASNIGLIAKRGNDNSVTVVATSILTAQPMGGVEVKLLDYQQQVIQTATTAGDGFARFEAPRKPFMLIASKNEERGYLKMDDGSTLPLSRFDVGGDVVQEGTKGFIYGERGVWRPGDSLYVGFILENQSANLPSDHPVTFELYNPKGQLSKRLVESKHTNGFYAFKTATETTAPTGNWMAKVSVGGAVFQKTLKIETVMPNRLRISLDFGGRSVLNKGTSTPIGLSARWLFGADVQHLKARVEAVISPAATTFGDFRQYTFDDPTRSFATESQVMFDGTLDAAGKASFAADIAATNNAPGMLRATFTTRVFEPGGNFSIDNVSMPYSPYNSYVGLRTPQGDRLSGMLLTDRDHEIDIVDVSADGKQVTGNRRVQIELYKIRWRWWWNQEGEYLGNFTQDKYNQLLKKETITLHNGSGKWKLRVNYPDWGRYLIRVVDLESGHSAGKTLYIDWPGWAQREQQNNPTEAAMLSFTADKESYRPGEEATLTIPSSAGGRGLISIENGSRVLDSWWIDTEQGQTLSKFKITKDMAPNVFVNVTLLQSHEQTANDLPIRMYGVIPLLIEDLNTVLKPQITIPETLRPETRSTITVSESQGKAMTYTVALVDEGLLDLTRFRTPDPHAVFYAREALGVKSWDLFDQVLGAWGGGLERILSIGGDGEIDRNVNAAKANRFQPVVKFLGPFTLRKGGKNTHSFTLPQYVGSVRAMVVAGQDGAYGYAEKAVAVKKPLMLLATLPRVAGPGETFTLPLTVFAMEKDIKQVSIDVSASGGLAVQQGKQTITFAREGEQMVYATVTAGNSTGVGKIRAVARSGNETATYEVEIDIRNPNPFITTVDEAEIVGGASLQEQIKPFGPGNANSAVVEVSSLPPINLSKRLNYLIRYPYGCVEQVTSGVFPQLTLGRLMELNEQDNTAIDKNIKAGINRLRNYQLPNGGLGYWPGAREADEWGTNYAGHFLLEAQARGYSMPPSFLDAWLRYQRGMAQSWTPNQYNWRGGDLVQAYRLYLLALAKAPEIGAMNRLKEFSYLSDEAAWRLAAAYQLAGQGVTANQLVKNRPTEVKPYERPGYTFGSALRDRAMILETLDLLGRRQEAEKLLRAVASGLGNETWHSTQTTAYALLAIAKFGGNAQNKNDFTYSLNGTSKRVTTDAYLHRITIDAGNSPHELHIENNGSSKLYVRIIREGQLPPGENPPAHNNSEVLTMRVRYTNNQGEEISPTALPQGTDFMAEVTLKNTGSMGTYDNMALAQIFPSGWEIINTRWNDNAPAQRSSLATYQDIRDDRVLTHFNIRQQETVTYRVVLNASYIGRFFLPAVSAEAMYDNRIRAVVPGQWVEVVPLDH</sequence>
<evidence type="ECO:0000256" key="2">
    <source>
        <dbReference type="ARBA" id="ARBA00022729"/>
    </source>
</evidence>
<dbReference type="InterPro" id="IPR001599">
    <property type="entry name" value="Macroglobln_a2"/>
</dbReference>
<dbReference type="InterPro" id="IPR041246">
    <property type="entry name" value="Bact_MG10"/>
</dbReference>
<protein>
    <submittedName>
        <fullName evidence="6">Alpha-2-macroglobulin</fullName>
    </submittedName>
</protein>
<comment type="caution">
    <text evidence="6">The sequence shown here is derived from an EMBL/GenBank/DDBJ whole genome shotgun (WGS) entry which is preliminary data.</text>
</comment>
<dbReference type="InterPro" id="IPR051802">
    <property type="entry name" value="YfhM-like"/>
</dbReference>
<keyword evidence="3" id="KW-1133">Transmembrane helix</keyword>
<dbReference type="CDD" id="cd02891">
    <property type="entry name" value="A2M_like"/>
    <property type="match status" value="1"/>
</dbReference>
<dbReference type="InterPro" id="IPR021868">
    <property type="entry name" value="Alpha_2_Macroglob_MG3"/>
</dbReference>
<dbReference type="PANTHER" id="PTHR40094">
    <property type="entry name" value="ALPHA-2-MACROGLOBULIN HOMOLOG"/>
    <property type="match status" value="1"/>
</dbReference>
<evidence type="ECO:0000313" key="7">
    <source>
        <dbReference type="Proteomes" id="UP001595526"/>
    </source>
</evidence>
<dbReference type="PANTHER" id="PTHR40094:SF1">
    <property type="entry name" value="UBIQUITIN DOMAIN-CONTAINING PROTEIN"/>
    <property type="match status" value="1"/>
</dbReference>
<keyword evidence="3" id="KW-0812">Transmembrane</keyword>
<reference evidence="7" key="1">
    <citation type="journal article" date="2019" name="Int. J. Syst. Evol. Microbiol.">
        <title>The Global Catalogue of Microorganisms (GCM) 10K type strain sequencing project: providing services to taxonomists for standard genome sequencing and annotation.</title>
        <authorList>
            <consortium name="The Broad Institute Genomics Platform"/>
            <consortium name="The Broad Institute Genome Sequencing Center for Infectious Disease"/>
            <person name="Wu L."/>
            <person name="Ma J."/>
        </authorList>
    </citation>
    <scope>NUCLEOTIDE SEQUENCE [LARGE SCALE GENOMIC DNA]</scope>
    <source>
        <strain evidence="7">KCTC 52416</strain>
    </source>
</reference>
<gene>
    <name evidence="6" type="ORF">ACFOET_10145</name>
</gene>
<feature type="domain" description="Alpha-2-macroglobulin bait region" evidence="4">
    <location>
        <begin position="997"/>
        <end position="1139"/>
    </location>
</feature>
<dbReference type="Pfam" id="PF11974">
    <property type="entry name" value="bMG3"/>
    <property type="match status" value="1"/>
</dbReference>
<dbReference type="SMART" id="SM01419">
    <property type="entry name" value="Thiol-ester_cl"/>
    <property type="match status" value="1"/>
</dbReference>
<proteinExistence type="inferred from homology"/>
<evidence type="ECO:0000259" key="4">
    <source>
        <dbReference type="SMART" id="SM01359"/>
    </source>
</evidence>
<dbReference type="Pfam" id="PF17962">
    <property type="entry name" value="bMG6"/>
    <property type="match status" value="1"/>
</dbReference>
<dbReference type="SMART" id="SM01360">
    <property type="entry name" value="A2M"/>
    <property type="match status" value="1"/>
</dbReference>
<dbReference type="SUPFAM" id="SSF48239">
    <property type="entry name" value="Terpenoid cyclases/Protein prenyltransferases"/>
    <property type="match status" value="1"/>
</dbReference>
<keyword evidence="3" id="KW-0472">Membrane</keyword>
<keyword evidence="2" id="KW-0732">Signal</keyword>
<dbReference type="Pfam" id="PF00207">
    <property type="entry name" value="A2M"/>
    <property type="match status" value="1"/>
</dbReference>
<dbReference type="Gene3D" id="2.60.40.1930">
    <property type="match status" value="1"/>
</dbReference>
<dbReference type="Pfam" id="PF17972">
    <property type="entry name" value="bMG5"/>
    <property type="match status" value="1"/>
</dbReference>
<feature type="domain" description="Alpha-2-macroglobulin" evidence="5">
    <location>
        <begin position="1203"/>
        <end position="1292"/>
    </location>
</feature>
<evidence type="ECO:0000313" key="6">
    <source>
        <dbReference type="EMBL" id="MFC3197974.1"/>
    </source>
</evidence>
<evidence type="ECO:0000259" key="5">
    <source>
        <dbReference type="SMART" id="SM01360"/>
    </source>
</evidence>
<dbReference type="InterPro" id="IPR002890">
    <property type="entry name" value="MG2"/>
</dbReference>
<dbReference type="Gene3D" id="1.50.10.20">
    <property type="match status" value="1"/>
</dbReference>
<dbReference type="EMBL" id="JBHRTA010000030">
    <property type="protein sequence ID" value="MFC3197974.1"/>
    <property type="molecule type" value="Genomic_DNA"/>
</dbReference>
<dbReference type="Pfam" id="PF01835">
    <property type="entry name" value="MG2"/>
    <property type="match status" value="1"/>
</dbReference>
<feature type="transmembrane region" description="Helical" evidence="3">
    <location>
        <begin position="12"/>
        <end position="31"/>
    </location>
</feature>
<dbReference type="InterPro" id="IPR011625">
    <property type="entry name" value="A2M_N_BRD"/>
</dbReference>
<evidence type="ECO:0000256" key="1">
    <source>
        <dbReference type="ARBA" id="ARBA00010556"/>
    </source>
</evidence>
<dbReference type="SMART" id="SM01359">
    <property type="entry name" value="A2M_N_2"/>
    <property type="match status" value="1"/>
</dbReference>
<comment type="similarity">
    <text evidence="1">Belongs to the protease inhibitor I39 (alpha-2-macroglobulin) family. Bacterial alpha-2-macroglobulin subfamily.</text>
</comment>
<dbReference type="InterPro" id="IPR008930">
    <property type="entry name" value="Terpenoid_cyclase/PrenylTrfase"/>
</dbReference>
<organism evidence="6 7">
    <name type="scientific">Parapedobacter deserti</name>
    <dbReference type="NCBI Taxonomy" id="1912957"/>
    <lineage>
        <taxon>Bacteria</taxon>
        <taxon>Pseudomonadati</taxon>
        <taxon>Bacteroidota</taxon>
        <taxon>Sphingobacteriia</taxon>
        <taxon>Sphingobacteriales</taxon>
        <taxon>Sphingobacteriaceae</taxon>
        <taxon>Parapedobacter</taxon>
    </lineage>
</organism>
<evidence type="ECO:0000256" key="3">
    <source>
        <dbReference type="SAM" id="Phobius"/>
    </source>
</evidence>
<dbReference type="Pfam" id="PF17973">
    <property type="entry name" value="bMG10"/>
    <property type="match status" value="1"/>
</dbReference>